<evidence type="ECO:0000256" key="4">
    <source>
        <dbReference type="PROSITE-ProRule" id="PRU00278"/>
    </source>
</evidence>
<protein>
    <recommendedName>
        <fullName evidence="5">Peptidyl-prolyl cis-trans isomerase</fullName>
        <ecNumber evidence="5">5.2.1.8</ecNumber>
    </recommendedName>
</protein>
<dbReference type="EMBL" id="CAXKWB010016449">
    <property type="protein sequence ID" value="CAL4116134.1"/>
    <property type="molecule type" value="Genomic_DNA"/>
</dbReference>
<dbReference type="InterPro" id="IPR000297">
    <property type="entry name" value="PPIase_PpiC"/>
</dbReference>
<evidence type="ECO:0000256" key="3">
    <source>
        <dbReference type="ARBA" id="ARBA00023235"/>
    </source>
</evidence>
<accession>A0AAV2R4X1</accession>
<dbReference type="Pfam" id="PF00639">
    <property type="entry name" value="Rotamase"/>
    <property type="match status" value="1"/>
</dbReference>
<dbReference type="PROSITE" id="PS01096">
    <property type="entry name" value="PPIC_PPIASE_1"/>
    <property type="match status" value="1"/>
</dbReference>
<dbReference type="PANTHER" id="PTHR10657">
    <property type="entry name" value="PEPTIDYL-PROLYL CIS-TRANS ISOMERASE"/>
    <property type="match status" value="1"/>
</dbReference>
<evidence type="ECO:0000256" key="5">
    <source>
        <dbReference type="RuleBase" id="RU363014"/>
    </source>
</evidence>
<dbReference type="InterPro" id="IPR051370">
    <property type="entry name" value="PPIase_Pin1"/>
</dbReference>
<dbReference type="AlphaFoldDB" id="A0AAV2R4X1"/>
<sequence length="170" mass="19181">MSERFNLPRDAQGRPCSASGRSRCSKYPGIYRLNSLSESPHYTSLHHGTSTYMPCRLLTWRRRNHKVPTAVVIHWWRRSLEFLRQSADHPGNMEDQQHYREQITSGKESFAELASKVSDCSSAKRGGDLGLFARGAMQKPFEDASFALKVGELSEIVSTDSGVHIILRTA</sequence>
<dbReference type="GO" id="GO:0003755">
    <property type="term" value="F:peptidyl-prolyl cis-trans isomerase activity"/>
    <property type="evidence" value="ECO:0007669"/>
    <property type="project" value="UniProtKB-UniRule"/>
</dbReference>
<keyword evidence="9" id="KW-1185">Reference proteome</keyword>
<dbReference type="GO" id="GO:0005829">
    <property type="term" value="C:cytosol"/>
    <property type="evidence" value="ECO:0007669"/>
    <property type="project" value="TreeGrafter"/>
</dbReference>
<reference evidence="8 9" key="1">
    <citation type="submission" date="2024-05" db="EMBL/GenBank/DDBJ databases">
        <authorList>
            <person name="Wallberg A."/>
        </authorList>
    </citation>
    <scope>NUCLEOTIDE SEQUENCE [LARGE SCALE GENOMIC DNA]</scope>
</reference>
<feature type="domain" description="PpiC" evidence="7">
    <location>
        <begin position="97"/>
        <end position="170"/>
    </location>
</feature>
<dbReference type="Proteomes" id="UP001497623">
    <property type="component" value="Unassembled WGS sequence"/>
</dbReference>
<evidence type="ECO:0000256" key="2">
    <source>
        <dbReference type="ARBA" id="ARBA00023110"/>
    </source>
</evidence>
<keyword evidence="2 4" id="KW-0697">Rotamase</keyword>
<dbReference type="InterPro" id="IPR023058">
    <property type="entry name" value="PPIase_PpiC_CS"/>
</dbReference>
<dbReference type="Gene3D" id="3.10.50.40">
    <property type="match status" value="1"/>
</dbReference>
<evidence type="ECO:0000313" key="8">
    <source>
        <dbReference type="EMBL" id="CAL4116134.1"/>
    </source>
</evidence>
<evidence type="ECO:0000259" key="7">
    <source>
        <dbReference type="PROSITE" id="PS50198"/>
    </source>
</evidence>
<dbReference type="FunFam" id="3.10.50.40:FF:000010">
    <property type="entry name" value="Peptidyl-prolyl cis-trans isomerase Pin1"/>
    <property type="match status" value="1"/>
</dbReference>
<keyword evidence="3 4" id="KW-0413">Isomerase</keyword>
<dbReference type="GO" id="GO:0005634">
    <property type="term" value="C:nucleus"/>
    <property type="evidence" value="ECO:0007669"/>
    <property type="project" value="TreeGrafter"/>
</dbReference>
<gene>
    <name evidence="8" type="ORF">MNOR_LOCUS20919</name>
</gene>
<feature type="non-terminal residue" evidence="8">
    <location>
        <position position="170"/>
    </location>
</feature>
<evidence type="ECO:0000313" key="9">
    <source>
        <dbReference type="Proteomes" id="UP001497623"/>
    </source>
</evidence>
<dbReference type="EC" id="5.2.1.8" evidence="5"/>
<dbReference type="PANTHER" id="PTHR10657:SF4">
    <property type="entry name" value="PEPTIDYL-PROLYL CIS-TRANS ISOMERASE-RELATED"/>
    <property type="match status" value="1"/>
</dbReference>
<dbReference type="InterPro" id="IPR046357">
    <property type="entry name" value="PPIase_dom_sf"/>
</dbReference>
<evidence type="ECO:0000256" key="6">
    <source>
        <dbReference type="SAM" id="MobiDB-lite"/>
    </source>
</evidence>
<evidence type="ECO:0000256" key="1">
    <source>
        <dbReference type="ARBA" id="ARBA00000971"/>
    </source>
</evidence>
<dbReference type="PROSITE" id="PS50198">
    <property type="entry name" value="PPIC_PPIASE_2"/>
    <property type="match status" value="1"/>
</dbReference>
<organism evidence="8 9">
    <name type="scientific">Meganyctiphanes norvegica</name>
    <name type="common">Northern krill</name>
    <name type="synonym">Thysanopoda norvegica</name>
    <dbReference type="NCBI Taxonomy" id="48144"/>
    <lineage>
        <taxon>Eukaryota</taxon>
        <taxon>Metazoa</taxon>
        <taxon>Ecdysozoa</taxon>
        <taxon>Arthropoda</taxon>
        <taxon>Crustacea</taxon>
        <taxon>Multicrustacea</taxon>
        <taxon>Malacostraca</taxon>
        <taxon>Eumalacostraca</taxon>
        <taxon>Eucarida</taxon>
        <taxon>Euphausiacea</taxon>
        <taxon>Euphausiidae</taxon>
        <taxon>Meganyctiphanes</taxon>
    </lineage>
</organism>
<comment type="catalytic activity">
    <reaction evidence="1 5">
        <text>[protein]-peptidylproline (omega=180) = [protein]-peptidylproline (omega=0)</text>
        <dbReference type="Rhea" id="RHEA:16237"/>
        <dbReference type="Rhea" id="RHEA-COMP:10747"/>
        <dbReference type="Rhea" id="RHEA-COMP:10748"/>
        <dbReference type="ChEBI" id="CHEBI:83833"/>
        <dbReference type="ChEBI" id="CHEBI:83834"/>
        <dbReference type="EC" id="5.2.1.8"/>
    </reaction>
</comment>
<comment type="caution">
    <text evidence="8">The sequence shown here is derived from an EMBL/GenBank/DDBJ whole genome shotgun (WGS) entry which is preliminary data.</text>
</comment>
<proteinExistence type="predicted"/>
<name>A0AAV2R4X1_MEGNR</name>
<feature type="region of interest" description="Disordered" evidence="6">
    <location>
        <begin position="1"/>
        <end position="22"/>
    </location>
</feature>
<dbReference type="SUPFAM" id="SSF54534">
    <property type="entry name" value="FKBP-like"/>
    <property type="match status" value="1"/>
</dbReference>